<accession>A0A0R2FY81</accession>
<keyword evidence="2" id="KW-0328">Glycosyltransferase</keyword>
<dbReference type="Proteomes" id="UP000051727">
    <property type="component" value="Unassembled WGS sequence"/>
</dbReference>
<dbReference type="PANTHER" id="PTHR32385">
    <property type="entry name" value="MANNOSYL PHOSPHORYLINOSITOL CERAMIDE SYNTHASE"/>
    <property type="match status" value="1"/>
</dbReference>
<evidence type="ECO:0000313" key="3">
    <source>
        <dbReference type="Proteomes" id="UP000051727"/>
    </source>
</evidence>
<organism evidence="2 3">
    <name type="scientific">Liquorilactobacillus mali</name>
    <dbReference type="NCBI Taxonomy" id="1618"/>
    <lineage>
        <taxon>Bacteria</taxon>
        <taxon>Bacillati</taxon>
        <taxon>Bacillota</taxon>
        <taxon>Bacilli</taxon>
        <taxon>Lactobacillales</taxon>
        <taxon>Lactobacillaceae</taxon>
        <taxon>Liquorilactobacillus</taxon>
    </lineage>
</organism>
<dbReference type="GO" id="GO:0000030">
    <property type="term" value="F:mannosyltransferase activity"/>
    <property type="evidence" value="ECO:0007669"/>
    <property type="project" value="TreeGrafter"/>
</dbReference>
<dbReference type="PANTHER" id="PTHR32385:SF15">
    <property type="entry name" value="INOSITOL PHOSPHOCERAMIDE MANNOSYLTRANSFERASE 1"/>
    <property type="match status" value="1"/>
</dbReference>
<dbReference type="SUPFAM" id="SSF53448">
    <property type="entry name" value="Nucleotide-diphospho-sugar transferases"/>
    <property type="match status" value="1"/>
</dbReference>
<proteinExistence type="predicted"/>
<dbReference type="InterPro" id="IPR029044">
    <property type="entry name" value="Nucleotide-diphossugar_trans"/>
</dbReference>
<dbReference type="OrthoDB" id="9802987at2"/>
<evidence type="ECO:0000256" key="1">
    <source>
        <dbReference type="ARBA" id="ARBA00022679"/>
    </source>
</evidence>
<dbReference type="EMBL" id="JQAR01000002">
    <property type="protein sequence ID" value="KRN33104.1"/>
    <property type="molecule type" value="Genomic_DNA"/>
</dbReference>
<evidence type="ECO:0000313" key="2">
    <source>
        <dbReference type="EMBL" id="KRN33104.1"/>
    </source>
</evidence>
<dbReference type="GO" id="GO:0051999">
    <property type="term" value="P:mannosyl-inositol phosphorylceramide biosynthetic process"/>
    <property type="evidence" value="ECO:0007669"/>
    <property type="project" value="TreeGrafter"/>
</dbReference>
<dbReference type="STRING" id="1618.IV36_GL000837"/>
<dbReference type="AlphaFoldDB" id="A0A0R2FY81"/>
<sequence length="237" mass="27597">MIPKIINYCWFGGSELPLEVRNNIDNWKKICPSFQIKRWDESNYNVKKNSYIEKMYEDGNYAFLTDYVRLDIIYNYGGVYLDTDVKLIKSLDEIVSKGDFMAFEETGRVNTGIGFGAEPGNEIIKKNMDYYEQDDLNGQVKVEICVKVTTSLLISYGLDYEKNVQQRLSKIIVYPSDYFSPIKMGTSKINITDNTIGIHEFAASWYKGNKLIKMIKYRLIPLKKFIKVDILKKKLFE</sequence>
<dbReference type="GO" id="GO:0016020">
    <property type="term" value="C:membrane"/>
    <property type="evidence" value="ECO:0007669"/>
    <property type="project" value="GOC"/>
</dbReference>
<dbReference type="PATRIC" id="fig|1618.3.peg.846"/>
<keyword evidence="1 2" id="KW-0808">Transferase</keyword>
<dbReference type="Pfam" id="PF04488">
    <property type="entry name" value="Gly_transf_sug"/>
    <property type="match status" value="1"/>
</dbReference>
<comment type="caution">
    <text evidence="2">The sequence shown here is derived from an EMBL/GenBank/DDBJ whole genome shotgun (WGS) entry which is preliminary data.</text>
</comment>
<dbReference type="InterPro" id="IPR007577">
    <property type="entry name" value="GlycoTrfase_DXD_sugar-bd_CS"/>
</dbReference>
<gene>
    <name evidence="2" type="ORF">IV36_GL000837</name>
</gene>
<dbReference type="InterPro" id="IPR051706">
    <property type="entry name" value="Glycosyltransferase_domain"/>
</dbReference>
<reference evidence="2 3" key="1">
    <citation type="journal article" date="2015" name="Genome Announc.">
        <title>Expanding the biotechnology potential of lactobacilli through comparative genomics of 213 strains and associated genera.</title>
        <authorList>
            <person name="Sun Z."/>
            <person name="Harris H.M."/>
            <person name="McCann A."/>
            <person name="Guo C."/>
            <person name="Argimon S."/>
            <person name="Zhang W."/>
            <person name="Yang X."/>
            <person name="Jeffery I.B."/>
            <person name="Cooney J.C."/>
            <person name="Kagawa T.F."/>
            <person name="Liu W."/>
            <person name="Song Y."/>
            <person name="Salvetti E."/>
            <person name="Wrobel A."/>
            <person name="Rasinkangas P."/>
            <person name="Parkhill J."/>
            <person name="Rea M.C."/>
            <person name="O'Sullivan O."/>
            <person name="Ritari J."/>
            <person name="Douillard F.P."/>
            <person name="Paul Ross R."/>
            <person name="Yang R."/>
            <person name="Briner A.E."/>
            <person name="Felis G.E."/>
            <person name="de Vos W.M."/>
            <person name="Barrangou R."/>
            <person name="Klaenhammer T.R."/>
            <person name="Caufield P.W."/>
            <person name="Cui Y."/>
            <person name="Zhang H."/>
            <person name="O'Toole P.W."/>
        </authorList>
    </citation>
    <scope>NUCLEOTIDE SEQUENCE [LARGE SCALE GENOMIC DNA]</scope>
    <source>
        <strain evidence="2 3">ATCC 27304</strain>
    </source>
</reference>
<dbReference type="Gene3D" id="3.90.550.20">
    <property type="match status" value="1"/>
</dbReference>
<protein>
    <submittedName>
        <fullName evidence="2">Mannosyltransferase OCH1 related enzyme</fullName>
    </submittedName>
</protein>
<dbReference type="RefSeq" id="WP_056990400.1">
    <property type="nucleotide sequence ID" value="NZ_JQAR01000002.1"/>
</dbReference>
<name>A0A0R2FY81_9LACO</name>